<evidence type="ECO:0008006" key="3">
    <source>
        <dbReference type="Google" id="ProtNLM"/>
    </source>
</evidence>
<dbReference type="STRING" id="573063.Metin_0017"/>
<gene>
    <name evidence="1" type="ordered locus">Metin_0017</name>
</gene>
<dbReference type="AlphaFoldDB" id="D5VU78"/>
<protein>
    <recommendedName>
        <fullName evidence="3">Rubredoxin-like domain-containing protein</fullName>
    </recommendedName>
</protein>
<evidence type="ECO:0000313" key="2">
    <source>
        <dbReference type="Proteomes" id="UP000002061"/>
    </source>
</evidence>
<reference evidence="1" key="1">
    <citation type="submission" date="2010-04" db="EMBL/GenBank/DDBJ databases">
        <title>Complete sequence of Methanocaldococcus infernus ME.</title>
        <authorList>
            <consortium name="US DOE Joint Genome Institute"/>
            <person name="Lucas S."/>
            <person name="Copeland A."/>
            <person name="Lapidus A."/>
            <person name="Cheng J.-F."/>
            <person name="Bruce D."/>
            <person name="Goodwin L."/>
            <person name="Pitluck S."/>
            <person name="Munk A.C."/>
            <person name="Detter J.C."/>
            <person name="Han C."/>
            <person name="Tapia R."/>
            <person name="Land M."/>
            <person name="Hauser L."/>
            <person name="Kyrpides N."/>
            <person name="Mikhailova N."/>
            <person name="Sieprawska-Lupa M."/>
            <person name="Whitman W.B."/>
            <person name="Woyke T."/>
        </authorList>
    </citation>
    <scope>NUCLEOTIDE SEQUENCE [LARGE SCALE GENOMIC DNA]</scope>
    <source>
        <strain evidence="1">ME</strain>
    </source>
</reference>
<dbReference type="eggNOG" id="arCOG06573">
    <property type="taxonomic scope" value="Archaea"/>
</dbReference>
<proteinExistence type="predicted"/>
<name>D5VU78_METIM</name>
<keyword evidence="2" id="KW-1185">Reference proteome</keyword>
<dbReference type="Proteomes" id="UP000002061">
    <property type="component" value="Chromosome"/>
</dbReference>
<dbReference type="EMBL" id="CP002009">
    <property type="protein sequence ID" value="ADG12690.1"/>
    <property type="molecule type" value="Genomic_DNA"/>
</dbReference>
<dbReference type="HOGENOM" id="CLU_2820824_0_0_2"/>
<dbReference type="KEGG" id="mif:Metin_0017"/>
<sequence>MKKFICTKCKNIIEVPYGTPKPSSCPYCGASEEFIHRVDPGGRGLGRGRGRRCGMRFLE</sequence>
<dbReference type="OrthoDB" id="129238at2157"/>
<organism evidence="1 2">
    <name type="scientific">Methanocaldococcus infernus (strain DSM 11812 / JCM 15783 / ME)</name>
    <dbReference type="NCBI Taxonomy" id="573063"/>
    <lineage>
        <taxon>Archaea</taxon>
        <taxon>Methanobacteriati</taxon>
        <taxon>Methanobacteriota</taxon>
        <taxon>Methanomada group</taxon>
        <taxon>Methanococci</taxon>
        <taxon>Methanococcales</taxon>
        <taxon>Methanocaldococcaceae</taxon>
        <taxon>Methanocaldococcus</taxon>
    </lineage>
</organism>
<dbReference type="GeneID" id="9131015"/>
<accession>D5VU78</accession>
<dbReference type="SUPFAM" id="SSF57802">
    <property type="entry name" value="Rubredoxin-like"/>
    <property type="match status" value="1"/>
</dbReference>
<evidence type="ECO:0000313" key="1">
    <source>
        <dbReference type="EMBL" id="ADG12690.1"/>
    </source>
</evidence>
<dbReference type="RefSeq" id="WP_013099437.1">
    <property type="nucleotide sequence ID" value="NC_014122.1"/>
</dbReference>